<accession>K1XA84</accession>
<dbReference type="Proteomes" id="UP000006753">
    <property type="component" value="Unassembled WGS sequence"/>
</dbReference>
<feature type="compositionally biased region" description="Basic and acidic residues" evidence="1">
    <location>
        <begin position="224"/>
        <end position="243"/>
    </location>
</feature>
<dbReference type="AlphaFoldDB" id="K1XA84"/>
<gene>
    <name evidence="2" type="ORF">MBM_04479</name>
</gene>
<keyword evidence="3" id="KW-1185">Reference proteome</keyword>
<proteinExistence type="predicted"/>
<evidence type="ECO:0000256" key="1">
    <source>
        <dbReference type="SAM" id="MobiDB-lite"/>
    </source>
</evidence>
<reference evidence="2 3" key="1">
    <citation type="journal article" date="2012" name="BMC Genomics">
        <title>Sequencing the genome of Marssonina brunnea reveals fungus-poplar co-evolution.</title>
        <authorList>
            <person name="Zhu S."/>
            <person name="Cao Y.-Z."/>
            <person name="Jiang C."/>
            <person name="Tan B.-Y."/>
            <person name="Wang Z."/>
            <person name="Feng S."/>
            <person name="Zhang L."/>
            <person name="Su X.-H."/>
            <person name="Brejova B."/>
            <person name="Vinar T."/>
            <person name="Xu M."/>
            <person name="Wang M.-X."/>
            <person name="Zhang S.-G."/>
            <person name="Huang M.-R."/>
            <person name="Wu R."/>
            <person name="Zhou Y."/>
        </authorList>
    </citation>
    <scope>NUCLEOTIDE SEQUENCE [LARGE SCALE GENOMIC DNA]</scope>
    <source>
        <strain evidence="2 3">MB_m1</strain>
    </source>
</reference>
<feature type="region of interest" description="Disordered" evidence="1">
    <location>
        <begin position="170"/>
        <end position="243"/>
    </location>
</feature>
<dbReference type="KEGG" id="mbe:MBM_04479"/>
<evidence type="ECO:0000313" key="2">
    <source>
        <dbReference type="EMBL" id="EKD17618.1"/>
    </source>
</evidence>
<protein>
    <submittedName>
        <fullName evidence="2">Putative Dynein heavy chain-like protein</fullName>
    </submittedName>
</protein>
<sequence>MAQGYARLDSRGSRSFGTGSWAWAGSDVGGDADAVLFTKRLVPQLLSTAPDSVRVVGHCGRSIDTTYHHQNILFNDRRSIFTVYFPRKTPNRAPLTTPVPAMCSGIVFRFQGCDHAEEHKMQCMYIKEDFGPEAYCSIIRWLSIMHEDEHRRFLPGRCVECQNAIKEAYDRKTAEGKEARERKTGEEKSGEEKSGEEKSGEEKIEEEKTEEEKTGEGETEGINFEDKKDVEKRERRKKCVEERERMMKEVQDEIGFHF</sequence>
<dbReference type="OrthoDB" id="10528527at2759"/>
<dbReference type="GeneID" id="18760414"/>
<name>K1XA84_MARBU</name>
<dbReference type="HOGENOM" id="CLU_1077976_0_0_1"/>
<dbReference type="InParanoid" id="K1XA84"/>
<feature type="compositionally biased region" description="Basic and acidic residues" evidence="1">
    <location>
        <begin position="170"/>
        <end position="216"/>
    </location>
</feature>
<organism evidence="2 3">
    <name type="scientific">Marssonina brunnea f. sp. multigermtubi (strain MB_m1)</name>
    <name type="common">Marssonina leaf spot fungus</name>
    <dbReference type="NCBI Taxonomy" id="1072389"/>
    <lineage>
        <taxon>Eukaryota</taxon>
        <taxon>Fungi</taxon>
        <taxon>Dikarya</taxon>
        <taxon>Ascomycota</taxon>
        <taxon>Pezizomycotina</taxon>
        <taxon>Leotiomycetes</taxon>
        <taxon>Helotiales</taxon>
        <taxon>Drepanopezizaceae</taxon>
        <taxon>Drepanopeziza</taxon>
    </lineage>
</organism>
<evidence type="ECO:0000313" key="3">
    <source>
        <dbReference type="Proteomes" id="UP000006753"/>
    </source>
</evidence>
<dbReference type="EMBL" id="JH921436">
    <property type="protein sequence ID" value="EKD17618.1"/>
    <property type="molecule type" value="Genomic_DNA"/>
</dbReference>